<dbReference type="Proteomes" id="UP000015100">
    <property type="component" value="Unassembled WGS sequence"/>
</dbReference>
<protein>
    <recommendedName>
        <fullName evidence="6">Glycoside hydrolase family 5 domain-containing protein</fullName>
    </recommendedName>
</protein>
<evidence type="ECO:0000256" key="3">
    <source>
        <dbReference type="ARBA" id="ARBA00023295"/>
    </source>
</evidence>
<keyword evidence="3 5" id="KW-0326">Glycosidase</keyword>
<evidence type="ECO:0000259" key="6">
    <source>
        <dbReference type="Pfam" id="PF00150"/>
    </source>
</evidence>
<dbReference type="OMA" id="GWFFWTL"/>
<dbReference type="EMBL" id="AQGS01000033">
    <property type="protein sequence ID" value="EPS44796.1"/>
    <property type="molecule type" value="Genomic_DNA"/>
</dbReference>
<dbReference type="eggNOG" id="ENOG502QVVM">
    <property type="taxonomic scope" value="Eukaryota"/>
</dbReference>
<dbReference type="GO" id="GO:0071555">
    <property type="term" value="P:cell wall organization"/>
    <property type="evidence" value="ECO:0007669"/>
    <property type="project" value="UniProtKB-KW"/>
</dbReference>
<dbReference type="HOGENOM" id="CLU_004624_8_2_1"/>
<evidence type="ECO:0000256" key="5">
    <source>
        <dbReference type="RuleBase" id="RU361153"/>
    </source>
</evidence>
<keyword evidence="2 5" id="KW-0378">Hydrolase</keyword>
<dbReference type="GO" id="GO:0009251">
    <property type="term" value="P:glucan catabolic process"/>
    <property type="evidence" value="ECO:0007669"/>
    <property type="project" value="TreeGrafter"/>
</dbReference>
<evidence type="ECO:0000256" key="2">
    <source>
        <dbReference type="ARBA" id="ARBA00022801"/>
    </source>
</evidence>
<accession>S8AV25</accession>
<evidence type="ECO:0000313" key="7">
    <source>
        <dbReference type="EMBL" id="EPS44796.1"/>
    </source>
</evidence>
<reference evidence="7 8" key="1">
    <citation type="journal article" date="2013" name="PLoS Genet.">
        <title>Genomic mechanisms accounting for the adaptation to parasitism in nematode-trapping fungi.</title>
        <authorList>
            <person name="Meerupati T."/>
            <person name="Andersson K.M."/>
            <person name="Friman E."/>
            <person name="Kumar D."/>
            <person name="Tunlid A."/>
            <person name="Ahren D."/>
        </authorList>
    </citation>
    <scope>NUCLEOTIDE SEQUENCE [LARGE SCALE GENOMIC DNA]</scope>
    <source>
        <strain evidence="7 8">CBS 200.50</strain>
    </source>
</reference>
<dbReference type="Pfam" id="PF00150">
    <property type="entry name" value="Cellulase"/>
    <property type="match status" value="1"/>
</dbReference>
<dbReference type="InterPro" id="IPR001547">
    <property type="entry name" value="Glyco_hydro_5"/>
</dbReference>
<evidence type="ECO:0000256" key="4">
    <source>
        <dbReference type="ARBA" id="ARBA00023316"/>
    </source>
</evidence>
<dbReference type="PANTHER" id="PTHR31297:SF43">
    <property type="entry name" value="GLUCAN 1,3-BETA-GLUCOSIDASE 3"/>
    <property type="match status" value="1"/>
</dbReference>
<name>S8AV25_DACHA</name>
<comment type="similarity">
    <text evidence="1 5">Belongs to the glycosyl hydrolase 5 (cellulase A) family.</text>
</comment>
<dbReference type="InterPro" id="IPR050386">
    <property type="entry name" value="Glycosyl_hydrolase_5"/>
</dbReference>
<dbReference type="SUPFAM" id="SSF51445">
    <property type="entry name" value="(Trans)glycosidases"/>
    <property type="match status" value="1"/>
</dbReference>
<evidence type="ECO:0000256" key="1">
    <source>
        <dbReference type="ARBA" id="ARBA00005641"/>
    </source>
</evidence>
<keyword evidence="8" id="KW-1185">Reference proteome</keyword>
<proteinExistence type="inferred from homology"/>
<gene>
    <name evidence="7" type="ORF">H072_1229</name>
</gene>
<dbReference type="GO" id="GO:0005576">
    <property type="term" value="C:extracellular region"/>
    <property type="evidence" value="ECO:0007669"/>
    <property type="project" value="TreeGrafter"/>
</dbReference>
<evidence type="ECO:0000313" key="8">
    <source>
        <dbReference type="Proteomes" id="UP000015100"/>
    </source>
</evidence>
<reference evidence="8" key="2">
    <citation type="submission" date="2013-04" db="EMBL/GenBank/DDBJ databases">
        <title>Genomic mechanisms accounting for the adaptation to parasitism in nematode-trapping fungi.</title>
        <authorList>
            <person name="Ahren D.G."/>
        </authorList>
    </citation>
    <scope>NUCLEOTIDE SEQUENCE [LARGE SCALE GENOMIC DNA]</scope>
    <source>
        <strain evidence="8">CBS 200.50</strain>
    </source>
</reference>
<dbReference type="PANTHER" id="PTHR31297">
    <property type="entry name" value="GLUCAN ENDO-1,6-BETA-GLUCOSIDASE B"/>
    <property type="match status" value="1"/>
</dbReference>
<dbReference type="GO" id="GO:0046557">
    <property type="term" value="F:glucan endo-1,6-beta-glucosidase activity"/>
    <property type="evidence" value="ECO:0007669"/>
    <property type="project" value="TreeGrafter"/>
</dbReference>
<organism evidence="7 8">
    <name type="scientific">Dactylellina haptotyla (strain CBS 200.50)</name>
    <name type="common">Nematode-trapping fungus</name>
    <name type="synonym">Monacrosporium haptotylum</name>
    <dbReference type="NCBI Taxonomy" id="1284197"/>
    <lineage>
        <taxon>Eukaryota</taxon>
        <taxon>Fungi</taxon>
        <taxon>Dikarya</taxon>
        <taxon>Ascomycota</taxon>
        <taxon>Pezizomycotina</taxon>
        <taxon>Orbiliomycetes</taxon>
        <taxon>Orbiliales</taxon>
        <taxon>Orbiliaceae</taxon>
        <taxon>Dactylellina</taxon>
    </lineage>
</organism>
<dbReference type="OrthoDB" id="1887033at2759"/>
<comment type="caution">
    <text evidence="7">The sequence shown here is derived from an EMBL/GenBank/DDBJ whole genome shotgun (WGS) entry which is preliminary data.</text>
</comment>
<dbReference type="STRING" id="1284197.S8AV25"/>
<dbReference type="AlphaFoldDB" id="S8AV25"/>
<dbReference type="FunFam" id="3.20.20.80:FF:000100">
    <property type="entry name" value="Glycoside hydrolase superfamily"/>
    <property type="match status" value="1"/>
</dbReference>
<dbReference type="GO" id="GO:0009986">
    <property type="term" value="C:cell surface"/>
    <property type="evidence" value="ECO:0007669"/>
    <property type="project" value="TreeGrafter"/>
</dbReference>
<dbReference type="Gene3D" id="3.20.20.80">
    <property type="entry name" value="Glycosidases"/>
    <property type="match status" value="1"/>
</dbReference>
<dbReference type="GO" id="GO:0005737">
    <property type="term" value="C:cytoplasm"/>
    <property type="evidence" value="ECO:0007669"/>
    <property type="project" value="UniProtKB-ARBA"/>
</dbReference>
<dbReference type="InterPro" id="IPR017853">
    <property type="entry name" value="GH"/>
</dbReference>
<feature type="domain" description="Glycoside hydrolase family 5" evidence="6">
    <location>
        <begin position="99"/>
        <end position="387"/>
    </location>
</feature>
<sequence length="545" mass="60437">MRHALKEISSAVKQRANEIRQPGGPPPPIPARPGQAVLAGGATDPLLAQPSEYEVLAYRYHHGTNLGAIFVAEKWLFGNVFAQGAAGDSELDAVKSQVNTYGADAARQTFEAFWSSTMTAQDWTFLANTANVTTIRLPIGYFSLGPNFCRSTPFEQYSPVYTNAWQYIKQYIATAASYGIGTLIDLHALPGGANGDSHSGTSSHKAELWGNSKNVNLALECIKFIAAETKDIPFVVGIQIVNEAIYNAPGMYQFYDTVVDQVSRINKTANIYISDGWDLTPALRYTIDKNAKRDTCNVVVDTHKYYCFSEDDKKLNPWQIIDKVAMGEVDGVKGQGSAVVVGEYSCVMDGRSWGNIQGDQRKQLATQFGKKQVDTWQKNSGGGFFWTYKMAWMPGGEWGFSEQTSNGAIPAPSLATIEKADVQERLARALRAREDLKRASLAQHVNYWNSVAPGQYFEHWRYQEGWELGFNDAQAVFSYRVNKGGTRKGADKIGMADLWVKKREVEYEVLQEQKSGAGVDKAFFWEFGHGARQGIKDFEQTVGFC</sequence>
<keyword evidence="4" id="KW-0961">Cell wall biogenesis/degradation</keyword>